<keyword evidence="1" id="KW-0812">Transmembrane</keyword>
<feature type="transmembrane region" description="Helical" evidence="1">
    <location>
        <begin position="131"/>
        <end position="153"/>
    </location>
</feature>
<feature type="transmembrane region" description="Helical" evidence="1">
    <location>
        <begin position="205"/>
        <end position="222"/>
    </location>
</feature>
<keyword evidence="3" id="KW-0808">Transferase</keyword>
<dbReference type="AlphaFoldDB" id="A0A6B3LPE5"/>
<keyword evidence="1" id="KW-0472">Membrane</keyword>
<keyword evidence="4" id="KW-1185">Reference proteome</keyword>
<dbReference type="InterPro" id="IPR050623">
    <property type="entry name" value="Glucan_succinyl_AcylTrfase"/>
</dbReference>
<dbReference type="EMBL" id="JAAGWD010000001">
    <property type="protein sequence ID" value="NEM96915.1"/>
    <property type="molecule type" value="Genomic_DNA"/>
</dbReference>
<feature type="transmembrane region" description="Helical" evidence="1">
    <location>
        <begin position="257"/>
        <end position="279"/>
    </location>
</feature>
<feature type="transmembrane region" description="Helical" evidence="1">
    <location>
        <begin position="165"/>
        <end position="185"/>
    </location>
</feature>
<organism evidence="3 4">
    <name type="scientific">Pontibacter burrus</name>
    <dbReference type="NCBI Taxonomy" id="2704466"/>
    <lineage>
        <taxon>Bacteria</taxon>
        <taxon>Pseudomonadati</taxon>
        <taxon>Bacteroidota</taxon>
        <taxon>Cytophagia</taxon>
        <taxon>Cytophagales</taxon>
        <taxon>Hymenobacteraceae</taxon>
        <taxon>Pontibacter</taxon>
    </lineage>
</organism>
<feature type="transmembrane region" description="Helical" evidence="1">
    <location>
        <begin position="92"/>
        <end position="111"/>
    </location>
</feature>
<dbReference type="PANTHER" id="PTHR36927:SF4">
    <property type="entry name" value="BLR5718 PROTEIN"/>
    <property type="match status" value="1"/>
</dbReference>
<dbReference type="RefSeq" id="WP_204281894.1">
    <property type="nucleotide sequence ID" value="NZ_JAAGWD010000001.1"/>
</dbReference>
<dbReference type="PANTHER" id="PTHR36927">
    <property type="entry name" value="BLR4337 PROTEIN"/>
    <property type="match status" value="1"/>
</dbReference>
<feature type="transmembrane region" description="Helical" evidence="1">
    <location>
        <begin position="12"/>
        <end position="32"/>
    </location>
</feature>
<reference evidence="3 4" key="1">
    <citation type="submission" date="2020-02" db="EMBL/GenBank/DDBJ databases">
        <authorList>
            <person name="Kim M.K."/>
        </authorList>
    </citation>
    <scope>NUCLEOTIDE SEQUENCE [LARGE SCALE GENOMIC DNA]</scope>
    <source>
        <strain evidence="3 4">BT327</strain>
    </source>
</reference>
<feature type="transmembrane region" description="Helical" evidence="1">
    <location>
        <begin position="300"/>
        <end position="320"/>
    </location>
</feature>
<dbReference type="InterPro" id="IPR002656">
    <property type="entry name" value="Acyl_transf_3_dom"/>
</dbReference>
<feature type="domain" description="Acyltransferase 3" evidence="2">
    <location>
        <begin position="9"/>
        <end position="341"/>
    </location>
</feature>
<keyword evidence="1" id="KW-1133">Transmembrane helix</keyword>
<comment type="caution">
    <text evidence="3">The sequence shown here is derived from an EMBL/GenBank/DDBJ whole genome shotgun (WGS) entry which is preliminary data.</text>
</comment>
<evidence type="ECO:0000313" key="4">
    <source>
        <dbReference type="Proteomes" id="UP000474777"/>
    </source>
</evidence>
<gene>
    <name evidence="3" type="ORF">GXP69_04340</name>
</gene>
<dbReference type="Pfam" id="PF01757">
    <property type="entry name" value="Acyl_transf_3"/>
    <property type="match status" value="1"/>
</dbReference>
<feature type="transmembrane region" description="Helical" evidence="1">
    <location>
        <begin position="234"/>
        <end position="251"/>
    </location>
</feature>
<protein>
    <submittedName>
        <fullName evidence="3">Acyltransferase</fullName>
    </submittedName>
</protein>
<dbReference type="GO" id="GO:0016747">
    <property type="term" value="F:acyltransferase activity, transferring groups other than amino-acyl groups"/>
    <property type="evidence" value="ECO:0007669"/>
    <property type="project" value="InterPro"/>
</dbReference>
<sequence length="354" mass="40932">MKSSTDRLIYIDLIKVFLTCMVVIHHAGQAYGNTGGVWIVDEAQKVDYLRPFFFFNAAYMMGFYFFISGFFIHFSLKRKTKTKLIGERLIKLGVPLAVFIFLIFTPLHFLLSDSKSSYINFALDLHFNQPPLSVGHLWFVASLLVYSIIYLFFKRADTVNKQAQPFKVWYPLIYLAFLIPINVLVRQQYPIDKWVTWGFPLEVAHLPQYFSLFILGTVFNKYKWLDSIKTSTGFMYLALAILLFVSQKFIYGYLPQLWAESIIESFICVGLCLGFIVVFKKYFNTMNSFTKVLSNNSYGIYLFHLLIVIGLQLAFKPFILSSHIKFILVSVLGIALSCALSSVLRRNRIIQKVI</sequence>
<feature type="transmembrane region" description="Helical" evidence="1">
    <location>
        <begin position="326"/>
        <end position="344"/>
    </location>
</feature>
<name>A0A6B3LPE5_9BACT</name>
<feature type="transmembrane region" description="Helical" evidence="1">
    <location>
        <begin position="52"/>
        <end position="72"/>
    </location>
</feature>
<evidence type="ECO:0000256" key="1">
    <source>
        <dbReference type="SAM" id="Phobius"/>
    </source>
</evidence>
<accession>A0A6B3LPE5</accession>
<keyword evidence="3" id="KW-0012">Acyltransferase</keyword>
<evidence type="ECO:0000259" key="2">
    <source>
        <dbReference type="Pfam" id="PF01757"/>
    </source>
</evidence>
<proteinExistence type="predicted"/>
<evidence type="ECO:0000313" key="3">
    <source>
        <dbReference type="EMBL" id="NEM96915.1"/>
    </source>
</evidence>
<dbReference type="Proteomes" id="UP000474777">
    <property type="component" value="Unassembled WGS sequence"/>
</dbReference>